<reference evidence="3 4" key="1">
    <citation type="submission" date="2016-11" db="EMBL/GenBank/DDBJ databases">
        <title>Mixed transmission modes and dynamic genome evolution in an obligate animal-bacterial symbiosis.</title>
        <authorList>
            <person name="Russell S.L."/>
            <person name="Corbett-Detig R.B."/>
            <person name="Cavanaugh C.M."/>
        </authorList>
    </citation>
    <scope>NUCLEOTIDE SEQUENCE [LARGE SCALE GENOMIC DNA]</scope>
    <source>
        <strain evidence="3">Sveles-Q1</strain>
    </source>
</reference>
<dbReference type="InterPro" id="IPR038576">
    <property type="entry name" value="Methyltransf_Zn-bd_dom_put_sf"/>
</dbReference>
<name>A0A1T2L7Y0_9GAMM</name>
<dbReference type="InterPro" id="IPR013630">
    <property type="entry name" value="Methyltransf_Zn-bd_dom_put"/>
</dbReference>
<sequence length="417" mass="45715">MGSGCQKGGLVPVCCRSCGEPISSPFLRLGDLPLVDRLVDLDGSYDDEPRFPLELVLCEVCGLVQITETVEPERLFCDDYPYYSSYSSSWLDHAQHYAEAVIAEHKLNAESLVVELASNDGYLLRNFKQAGIPVLGIDPAEGPAAVANKQGIETRVEFFDTALAARMAEQGQSADLIVANNVLAHVADLNGFVAGMATLLKPTGVITIEVPYLDDLVQKCAFDTIYHEHFCYFSVTALNNLFTRHGLSLNRVDRLRSHGGSLRLYVEHMVQPDASVDGLLEREVQIGITRPDYFKSFTEQVSVKTSELKQLLKRLRGEGKKIAAYGAAAKGVIMLEVAGIGSELIDYVVDRNPNKQGKGMPGSHIPIYAPEHMDVQPVDCLLILPWNLRDEIVAQLDDFSASGGAFIVALPTLELFE</sequence>
<evidence type="ECO:0000259" key="1">
    <source>
        <dbReference type="Pfam" id="PF08421"/>
    </source>
</evidence>
<dbReference type="Pfam" id="PF08421">
    <property type="entry name" value="Methyltransf_13"/>
    <property type="match status" value="1"/>
</dbReference>
<keyword evidence="4" id="KW-1185">Reference proteome</keyword>
<dbReference type="Gene3D" id="6.20.50.110">
    <property type="entry name" value="Methyltransferase, zinc-binding domain"/>
    <property type="match status" value="1"/>
</dbReference>
<feature type="domain" description="Methyltransferase putative zinc binding" evidence="1">
    <location>
        <begin position="15"/>
        <end position="76"/>
    </location>
</feature>
<comment type="caution">
    <text evidence="3">The sequence shown here is derived from an EMBL/GenBank/DDBJ whole genome shotgun (WGS) entry which is preliminary data.</text>
</comment>
<dbReference type="Pfam" id="PF13489">
    <property type="entry name" value="Methyltransf_23"/>
    <property type="match status" value="1"/>
</dbReference>
<evidence type="ECO:0000259" key="2">
    <source>
        <dbReference type="Pfam" id="PF08484"/>
    </source>
</evidence>
<accession>A0A1T2L7Y0</accession>
<dbReference type="EMBL" id="MPRL01000014">
    <property type="protein sequence ID" value="OOZ41134.1"/>
    <property type="molecule type" value="Genomic_DNA"/>
</dbReference>
<evidence type="ECO:0000313" key="4">
    <source>
        <dbReference type="Proteomes" id="UP000191110"/>
    </source>
</evidence>
<proteinExistence type="predicted"/>
<dbReference type="Gene3D" id="3.40.50.720">
    <property type="entry name" value="NAD(P)-binding Rossmann-like Domain"/>
    <property type="match status" value="1"/>
</dbReference>
<dbReference type="Gene3D" id="6.10.250.3100">
    <property type="match status" value="1"/>
</dbReference>
<dbReference type="SUPFAM" id="SSF53335">
    <property type="entry name" value="S-adenosyl-L-methionine-dependent methyltransferases"/>
    <property type="match status" value="1"/>
</dbReference>
<dbReference type="Gene3D" id="3.40.50.150">
    <property type="entry name" value="Vaccinia Virus protein VP39"/>
    <property type="match status" value="1"/>
</dbReference>
<dbReference type="GO" id="GO:0008168">
    <property type="term" value="F:methyltransferase activity"/>
    <property type="evidence" value="ECO:0007669"/>
    <property type="project" value="UniProtKB-KW"/>
</dbReference>
<dbReference type="Pfam" id="PF08484">
    <property type="entry name" value="Methyltransf_14"/>
    <property type="match status" value="1"/>
</dbReference>
<dbReference type="GO" id="GO:0032259">
    <property type="term" value="P:methylation"/>
    <property type="evidence" value="ECO:0007669"/>
    <property type="project" value="UniProtKB-KW"/>
</dbReference>
<dbReference type="Proteomes" id="UP000191110">
    <property type="component" value="Unassembled WGS sequence"/>
</dbReference>
<organism evidence="3 4">
    <name type="scientific">Solemya pervernicosa gill symbiont</name>
    <dbReference type="NCBI Taxonomy" id="642797"/>
    <lineage>
        <taxon>Bacteria</taxon>
        <taxon>Pseudomonadati</taxon>
        <taxon>Pseudomonadota</taxon>
        <taxon>Gammaproteobacteria</taxon>
        <taxon>sulfur-oxidizing symbionts</taxon>
    </lineage>
</organism>
<dbReference type="PANTHER" id="PTHR43861:SF5">
    <property type="entry name" value="BLL5978 PROTEIN"/>
    <property type="match status" value="1"/>
</dbReference>
<keyword evidence="3" id="KW-0808">Transferase</keyword>
<dbReference type="InterPro" id="IPR029063">
    <property type="entry name" value="SAM-dependent_MTases_sf"/>
</dbReference>
<evidence type="ECO:0000313" key="3">
    <source>
        <dbReference type="EMBL" id="OOZ41134.1"/>
    </source>
</evidence>
<protein>
    <submittedName>
        <fullName evidence="3">Methyltransferase</fullName>
    </submittedName>
</protein>
<dbReference type="InterPro" id="IPR013691">
    <property type="entry name" value="MeTrfase_14"/>
</dbReference>
<dbReference type="PANTHER" id="PTHR43861">
    <property type="entry name" value="TRANS-ACONITATE 2-METHYLTRANSFERASE-RELATED"/>
    <property type="match status" value="1"/>
</dbReference>
<gene>
    <name evidence="3" type="ORF">BOW53_05250</name>
</gene>
<keyword evidence="3" id="KW-0489">Methyltransferase</keyword>
<dbReference type="AlphaFoldDB" id="A0A1T2L7Y0"/>
<feature type="domain" description="C-methyltransferase" evidence="2">
    <location>
        <begin position="257"/>
        <end position="411"/>
    </location>
</feature>